<dbReference type="OrthoDB" id="1938304at2759"/>
<organism evidence="1 2">
    <name type="scientific">Protea cynaroides</name>
    <dbReference type="NCBI Taxonomy" id="273540"/>
    <lineage>
        <taxon>Eukaryota</taxon>
        <taxon>Viridiplantae</taxon>
        <taxon>Streptophyta</taxon>
        <taxon>Embryophyta</taxon>
        <taxon>Tracheophyta</taxon>
        <taxon>Spermatophyta</taxon>
        <taxon>Magnoliopsida</taxon>
        <taxon>Proteales</taxon>
        <taxon>Proteaceae</taxon>
        <taxon>Protea</taxon>
    </lineage>
</organism>
<name>A0A9Q0QNY6_9MAGN</name>
<dbReference type="Proteomes" id="UP001141806">
    <property type="component" value="Unassembled WGS sequence"/>
</dbReference>
<protein>
    <submittedName>
        <fullName evidence="1">Uncharacterized protein</fullName>
    </submittedName>
</protein>
<reference evidence="1" key="1">
    <citation type="journal article" date="2023" name="Plant J.">
        <title>The genome of the king protea, Protea cynaroides.</title>
        <authorList>
            <person name="Chang J."/>
            <person name="Duong T.A."/>
            <person name="Schoeman C."/>
            <person name="Ma X."/>
            <person name="Roodt D."/>
            <person name="Barker N."/>
            <person name="Li Z."/>
            <person name="Van de Peer Y."/>
            <person name="Mizrachi E."/>
        </authorList>
    </citation>
    <scope>NUCLEOTIDE SEQUENCE</scope>
    <source>
        <tissue evidence="1">Young leaves</tissue>
    </source>
</reference>
<proteinExistence type="predicted"/>
<comment type="caution">
    <text evidence="1">The sequence shown here is derived from an EMBL/GenBank/DDBJ whole genome shotgun (WGS) entry which is preliminary data.</text>
</comment>
<dbReference type="PANTHER" id="PTHR36322">
    <property type="entry name" value="TRANSMEMBRANE PROTEIN"/>
    <property type="match status" value="1"/>
</dbReference>
<keyword evidence="2" id="KW-1185">Reference proteome</keyword>
<evidence type="ECO:0000313" key="1">
    <source>
        <dbReference type="EMBL" id="KAJ4966523.1"/>
    </source>
</evidence>
<sequence>MRMLMGWLRSHRRRFIFLVLCCPFLLPFLCLTLPLFRFTDLCLRFSGRRLKDDKMMGCNDRYEEDDGGCGLCRCEEGIGGEPIKEEREGRLLQRYLEDQLDLVASVYDCGDKGFGDCEGMVDDLEGKTSPLLLQ</sequence>
<accession>A0A9Q0QNY6</accession>
<dbReference type="EMBL" id="JAMYWD010000007">
    <property type="protein sequence ID" value="KAJ4966523.1"/>
    <property type="molecule type" value="Genomic_DNA"/>
</dbReference>
<evidence type="ECO:0000313" key="2">
    <source>
        <dbReference type="Proteomes" id="UP001141806"/>
    </source>
</evidence>
<gene>
    <name evidence="1" type="ORF">NE237_018372</name>
</gene>
<dbReference type="PANTHER" id="PTHR36322:SF3">
    <property type="entry name" value="TRANSMEMBRANE PROTEIN"/>
    <property type="match status" value="1"/>
</dbReference>
<dbReference type="AlphaFoldDB" id="A0A9Q0QNY6"/>